<dbReference type="GO" id="GO:0010181">
    <property type="term" value="F:FMN binding"/>
    <property type="evidence" value="ECO:0007669"/>
    <property type="project" value="InterPro"/>
</dbReference>
<proteinExistence type="predicted"/>
<dbReference type="Pfam" id="PF04205">
    <property type="entry name" value="FMN_bind"/>
    <property type="match status" value="1"/>
</dbReference>
<protein>
    <submittedName>
        <fullName evidence="2">FMN-binding protein</fullName>
    </submittedName>
</protein>
<evidence type="ECO:0000259" key="1">
    <source>
        <dbReference type="SMART" id="SM00900"/>
    </source>
</evidence>
<evidence type="ECO:0000313" key="3">
    <source>
        <dbReference type="Proteomes" id="UP001177943"/>
    </source>
</evidence>
<organism evidence="2 3">
    <name type="scientific">Paenibacillus woosongensis</name>
    <dbReference type="NCBI Taxonomy" id="307580"/>
    <lineage>
        <taxon>Bacteria</taxon>
        <taxon>Bacillati</taxon>
        <taxon>Bacillota</taxon>
        <taxon>Bacilli</taxon>
        <taxon>Bacillales</taxon>
        <taxon>Paenibacillaceae</taxon>
        <taxon>Paenibacillus</taxon>
    </lineage>
</organism>
<name>A0AA95I4H9_9BACL</name>
<gene>
    <name evidence="2" type="ORF">QNH46_16505</name>
</gene>
<dbReference type="SMART" id="SM00900">
    <property type="entry name" value="FMN_bind"/>
    <property type="match status" value="1"/>
</dbReference>
<dbReference type="AlphaFoldDB" id="A0AA95I4H9"/>
<reference evidence="2" key="1">
    <citation type="submission" date="2023-05" db="EMBL/GenBank/DDBJ databases">
        <title>Comparative genomics of Bacillaceae isolates and their secondary metabolite potential.</title>
        <authorList>
            <person name="Song L."/>
            <person name="Nielsen L.J."/>
            <person name="Mohite O."/>
            <person name="Xu X."/>
            <person name="Weber T."/>
            <person name="Kovacs A.T."/>
        </authorList>
    </citation>
    <scope>NUCLEOTIDE SEQUENCE</scope>
    <source>
        <strain evidence="2">B2_4</strain>
    </source>
</reference>
<dbReference type="Gene3D" id="3.90.1010.20">
    <property type="match status" value="1"/>
</dbReference>
<dbReference type="EMBL" id="CP126084">
    <property type="protein sequence ID" value="WHX47737.1"/>
    <property type="molecule type" value="Genomic_DNA"/>
</dbReference>
<dbReference type="GO" id="GO:0016020">
    <property type="term" value="C:membrane"/>
    <property type="evidence" value="ECO:0007669"/>
    <property type="project" value="InterPro"/>
</dbReference>
<sequence>MTMQGSMKKRAILAVTSILAASVLLIGCSSGGGQYIDGIYEGSAQGAKSKIKVSVEVKGDKINNIQIVEHGETQSIIDAAIDVTIPEIIQEQSTEDIDVISGASKSSEAIVEAVESALSGAKK</sequence>
<evidence type="ECO:0000313" key="2">
    <source>
        <dbReference type="EMBL" id="WHX47737.1"/>
    </source>
</evidence>
<dbReference type="RefSeq" id="WP_283925232.1">
    <property type="nucleotide sequence ID" value="NZ_CP126084.1"/>
</dbReference>
<dbReference type="Proteomes" id="UP001177943">
    <property type="component" value="Chromosome"/>
</dbReference>
<accession>A0AA95I4H9</accession>
<dbReference type="InterPro" id="IPR007329">
    <property type="entry name" value="FMN-bd"/>
</dbReference>
<dbReference type="KEGG" id="pwn:QNH46_16505"/>
<feature type="domain" description="FMN-binding" evidence="1">
    <location>
        <begin position="46"/>
        <end position="121"/>
    </location>
</feature>